<dbReference type="Pfam" id="PF04471">
    <property type="entry name" value="Mrr_cat"/>
    <property type="match status" value="1"/>
</dbReference>
<evidence type="ECO:0000259" key="1">
    <source>
        <dbReference type="Pfam" id="PF04471"/>
    </source>
</evidence>
<gene>
    <name evidence="2" type="ORF">AUR64_04035</name>
</gene>
<dbReference type="InterPro" id="IPR011856">
    <property type="entry name" value="tRNA_endonuc-like_dom_sf"/>
</dbReference>
<dbReference type="RefSeq" id="WP_058580165.1">
    <property type="nucleotide sequence ID" value="NZ_LOPU01000004.1"/>
</dbReference>
<protein>
    <recommendedName>
        <fullName evidence="1">Restriction endonuclease type IV Mrr domain-containing protein</fullName>
    </recommendedName>
</protein>
<dbReference type="GO" id="GO:0009307">
    <property type="term" value="P:DNA restriction-modification system"/>
    <property type="evidence" value="ECO:0007669"/>
    <property type="project" value="InterPro"/>
</dbReference>
<dbReference type="SUPFAM" id="SSF52980">
    <property type="entry name" value="Restriction endonuclease-like"/>
    <property type="match status" value="1"/>
</dbReference>
<reference evidence="2 3" key="1">
    <citation type="submission" date="2015-12" db="EMBL/GenBank/DDBJ databases">
        <title>Haloprofundus marisrubri gen. nov., sp. nov., an extremely halophilic archaeon isolated from the Discovery deep brine-seawater interface in the Red Sea.</title>
        <authorList>
            <person name="Zhang G."/>
            <person name="Stingl U."/>
            <person name="Rashid M."/>
        </authorList>
    </citation>
    <scope>NUCLEOTIDE SEQUENCE [LARGE SCALE GENOMIC DNA]</scope>
    <source>
        <strain evidence="2 3">SB9</strain>
    </source>
</reference>
<evidence type="ECO:0000313" key="2">
    <source>
        <dbReference type="EMBL" id="KTG11432.1"/>
    </source>
</evidence>
<organism evidence="2 3">
    <name type="scientific">Haloprofundus marisrubri</name>
    <dbReference type="NCBI Taxonomy" id="1514971"/>
    <lineage>
        <taxon>Archaea</taxon>
        <taxon>Methanobacteriati</taxon>
        <taxon>Methanobacteriota</taxon>
        <taxon>Stenosarchaea group</taxon>
        <taxon>Halobacteria</taxon>
        <taxon>Halobacteriales</taxon>
        <taxon>Haloferacaceae</taxon>
        <taxon>Haloprofundus</taxon>
    </lineage>
</organism>
<dbReference type="Proteomes" id="UP000054387">
    <property type="component" value="Unassembled WGS sequence"/>
</dbReference>
<dbReference type="Gene3D" id="3.40.1350.10">
    <property type="match status" value="1"/>
</dbReference>
<sequence>MNEREIVQRQAEEADSLAEFLELADAPLRILAEEFIEYGWQRDIPRARAVEILRREQRQLNQYQTISLSQSSRAPRYTDLSDLELVDGNEFEHILAELLTRIEGEAIVTEASGDKGVDVVWSKDDSTIGVQAKAYSKNNVVGISAVQEIHTGSVVRKSEFQIDTPAVVTTSRYSQEAEEAAEKSGVILYGRDQLRQWLSEAELDSEALGDVLGRLD</sequence>
<accession>A0A0W1RDD3</accession>
<name>A0A0W1RDD3_9EURY</name>
<dbReference type="InterPro" id="IPR011335">
    <property type="entry name" value="Restrct_endonuc-II-like"/>
</dbReference>
<dbReference type="AlphaFoldDB" id="A0A0W1RDD3"/>
<dbReference type="PANTHER" id="PTHR30015">
    <property type="entry name" value="MRR RESTRICTION SYSTEM PROTEIN"/>
    <property type="match status" value="1"/>
</dbReference>
<dbReference type="EMBL" id="LOPU01000004">
    <property type="protein sequence ID" value="KTG11432.1"/>
    <property type="molecule type" value="Genomic_DNA"/>
</dbReference>
<dbReference type="InterPro" id="IPR007560">
    <property type="entry name" value="Restrct_endonuc_IV_Mrr"/>
</dbReference>
<dbReference type="GO" id="GO:0003677">
    <property type="term" value="F:DNA binding"/>
    <property type="evidence" value="ECO:0007669"/>
    <property type="project" value="InterPro"/>
</dbReference>
<keyword evidence="3" id="KW-1185">Reference proteome</keyword>
<dbReference type="OrthoDB" id="306609at2157"/>
<feature type="domain" description="Restriction endonuclease type IV Mrr" evidence="1">
    <location>
        <begin position="86"/>
        <end position="198"/>
    </location>
</feature>
<proteinExistence type="predicted"/>
<comment type="caution">
    <text evidence="2">The sequence shown here is derived from an EMBL/GenBank/DDBJ whole genome shotgun (WGS) entry which is preliminary data.</text>
</comment>
<evidence type="ECO:0000313" key="3">
    <source>
        <dbReference type="Proteomes" id="UP000054387"/>
    </source>
</evidence>
<dbReference type="InterPro" id="IPR052906">
    <property type="entry name" value="Type_IV_Methyl-Rstrct_Enzyme"/>
</dbReference>
<dbReference type="PANTHER" id="PTHR30015:SF6">
    <property type="entry name" value="SLL1429 PROTEIN"/>
    <property type="match status" value="1"/>
</dbReference>
<dbReference type="GO" id="GO:0015666">
    <property type="term" value="F:restriction endodeoxyribonuclease activity"/>
    <property type="evidence" value="ECO:0007669"/>
    <property type="project" value="TreeGrafter"/>
</dbReference>